<feature type="domain" description="Siphovirus-type tail component C-terminal" evidence="2">
    <location>
        <begin position="149"/>
        <end position="251"/>
    </location>
</feature>
<protein>
    <submittedName>
        <fullName evidence="3">Phage-related protein</fullName>
    </submittedName>
</protein>
<organism evidence="3 4">
    <name type="scientific">Orenia marismortui</name>
    <dbReference type="NCBI Taxonomy" id="46469"/>
    <lineage>
        <taxon>Bacteria</taxon>
        <taxon>Bacillati</taxon>
        <taxon>Bacillota</taxon>
        <taxon>Clostridia</taxon>
        <taxon>Halanaerobiales</taxon>
        <taxon>Halobacteroidaceae</taxon>
        <taxon>Orenia</taxon>
    </lineage>
</organism>
<accession>A0A4R8GZG7</accession>
<dbReference type="EMBL" id="SOEG01000008">
    <property type="protein sequence ID" value="TDX52136.1"/>
    <property type="molecule type" value="Genomic_DNA"/>
</dbReference>
<dbReference type="AlphaFoldDB" id="A0A4R8GZG7"/>
<comment type="caution">
    <text evidence="3">The sequence shown here is derived from an EMBL/GenBank/DDBJ whole genome shotgun (WGS) entry which is preliminary data.</text>
</comment>
<keyword evidence="4" id="KW-1185">Reference proteome</keyword>
<dbReference type="RefSeq" id="WP_134116032.1">
    <property type="nucleotide sequence ID" value="NZ_SOEG01000008.1"/>
</dbReference>
<sequence length="252" mass="28542">MIKLVNSKNQEIILNPTFSFNEIESSKNIKSQEIANLDGEEYQGSKYNARSFKVAGAIINTRNSELLRAEVDELYNFLQHEPIKVYRNKDIDKYISGYINSESQSWHPLDRWVKLEFEFLAVDPFFYSSGETRGEAISNILHNFQVVNDGNIAINPTLTISFNSGTTTDPVIENLENGDKIVLNGDFGVGDEVIIDCERMIVTKNGSIALSIVNDSFLLDSFKLEAGRNNTEFRCENSADLSLVFSFKNKWI</sequence>
<evidence type="ECO:0000259" key="1">
    <source>
        <dbReference type="Pfam" id="PF05709"/>
    </source>
</evidence>
<name>A0A4R8GZG7_9FIRM</name>
<evidence type="ECO:0000313" key="3">
    <source>
        <dbReference type="EMBL" id="TDX52136.1"/>
    </source>
</evidence>
<dbReference type="STRING" id="926561.GCA_000379025_02561"/>
<dbReference type="Pfam" id="PF22768">
    <property type="entry name" value="SPP1_Dit"/>
    <property type="match status" value="1"/>
</dbReference>
<dbReference type="InterPro" id="IPR008841">
    <property type="entry name" value="Siphovirus-type_tail_N"/>
</dbReference>
<dbReference type="Proteomes" id="UP000295832">
    <property type="component" value="Unassembled WGS sequence"/>
</dbReference>
<dbReference type="Pfam" id="PF05709">
    <property type="entry name" value="Sipho_tail"/>
    <property type="match status" value="1"/>
</dbReference>
<evidence type="ECO:0000259" key="2">
    <source>
        <dbReference type="Pfam" id="PF22768"/>
    </source>
</evidence>
<dbReference type="Gene3D" id="2.60.120.860">
    <property type="match status" value="1"/>
</dbReference>
<dbReference type="Gene3D" id="2.40.30.200">
    <property type="match status" value="1"/>
</dbReference>
<feature type="domain" description="Siphovirus-type tail component RIFT-related" evidence="1">
    <location>
        <begin position="16"/>
        <end position="103"/>
    </location>
</feature>
<proteinExistence type="predicted"/>
<gene>
    <name evidence="3" type="ORF">C7959_10858</name>
</gene>
<evidence type="ECO:0000313" key="4">
    <source>
        <dbReference type="Proteomes" id="UP000295832"/>
    </source>
</evidence>
<reference evidence="3 4" key="1">
    <citation type="submission" date="2019-03" db="EMBL/GenBank/DDBJ databases">
        <title>Subsurface microbial communities from deep shales in Ohio and West Virginia, USA.</title>
        <authorList>
            <person name="Wrighton K."/>
        </authorList>
    </citation>
    <scope>NUCLEOTIDE SEQUENCE [LARGE SCALE GENOMIC DNA]</scope>
    <source>
        <strain evidence="3 4">MSL 6dP</strain>
    </source>
</reference>
<dbReference type="InterPro" id="IPR054738">
    <property type="entry name" value="Siphovirus-type_tail_C"/>
</dbReference>